<evidence type="ECO:0000259" key="2">
    <source>
        <dbReference type="Pfam" id="PF14905"/>
    </source>
</evidence>
<feature type="signal peptide" evidence="1">
    <location>
        <begin position="1"/>
        <end position="17"/>
    </location>
</feature>
<dbReference type="InterPro" id="IPR041700">
    <property type="entry name" value="OMP_b-brl_3"/>
</dbReference>
<dbReference type="RefSeq" id="WP_019975238.1">
    <property type="nucleotide sequence ID" value="NZ_BJXC01000015.1"/>
</dbReference>
<dbReference type="OrthoDB" id="8764943at2"/>
<evidence type="ECO:0000313" key="4">
    <source>
        <dbReference type="Proteomes" id="UP000321245"/>
    </source>
</evidence>
<keyword evidence="4" id="KW-1185">Reference proteome</keyword>
<keyword evidence="3" id="KW-0675">Receptor</keyword>
<feature type="domain" description="Outer membrane protein beta-barrel" evidence="2">
    <location>
        <begin position="392"/>
        <end position="747"/>
    </location>
</feature>
<dbReference type="EMBL" id="BJXC01000015">
    <property type="protein sequence ID" value="GEM52454.1"/>
    <property type="molecule type" value="Genomic_DNA"/>
</dbReference>
<name>A0A511NI59_9FLAO</name>
<dbReference type="GeneID" id="84649925"/>
<organism evidence="3 4">
    <name type="scientific">Empedobacter brevis NBRC 14943 = ATCC 43319</name>
    <dbReference type="NCBI Taxonomy" id="1218108"/>
    <lineage>
        <taxon>Bacteria</taxon>
        <taxon>Pseudomonadati</taxon>
        <taxon>Bacteroidota</taxon>
        <taxon>Flavobacteriia</taxon>
        <taxon>Flavobacteriales</taxon>
        <taxon>Weeksellaceae</taxon>
        <taxon>Empedobacter</taxon>
    </lineage>
</organism>
<protein>
    <submittedName>
        <fullName evidence="3">TonB-dependent receptor</fullName>
    </submittedName>
</protein>
<feature type="chain" id="PRO_5021838967" evidence="1">
    <location>
        <begin position="18"/>
        <end position="770"/>
    </location>
</feature>
<dbReference type="SUPFAM" id="SSF56935">
    <property type="entry name" value="Porins"/>
    <property type="match status" value="1"/>
</dbReference>
<dbReference type="STRING" id="1218108.GCA_000382425_01750"/>
<reference evidence="3 4" key="1">
    <citation type="submission" date="2019-07" db="EMBL/GenBank/DDBJ databases">
        <title>Whole genome shotgun sequence of Empedobacter brevis NBRC 14943.</title>
        <authorList>
            <person name="Hosoyama A."/>
            <person name="Uohara A."/>
            <person name="Ohji S."/>
            <person name="Ichikawa N."/>
        </authorList>
    </citation>
    <scope>NUCLEOTIDE SEQUENCE [LARGE SCALE GENOMIC DNA]</scope>
    <source>
        <strain evidence="3 4">NBRC 14943</strain>
    </source>
</reference>
<dbReference type="AlphaFoldDB" id="A0A511NI59"/>
<accession>A0A511NI59</accession>
<keyword evidence="1" id="KW-0732">Signal</keyword>
<dbReference type="Pfam" id="PF14905">
    <property type="entry name" value="OMP_b-brl_3"/>
    <property type="match status" value="1"/>
</dbReference>
<gene>
    <name evidence="3" type="ORF">EB1_22440</name>
</gene>
<evidence type="ECO:0000313" key="3">
    <source>
        <dbReference type="EMBL" id="GEM52454.1"/>
    </source>
</evidence>
<dbReference type="Proteomes" id="UP000321245">
    <property type="component" value="Unassembled WGS sequence"/>
</dbReference>
<proteinExistence type="predicted"/>
<comment type="caution">
    <text evidence="3">The sequence shown here is derived from an EMBL/GenBank/DDBJ whole genome shotgun (WGS) entry which is preliminary data.</text>
</comment>
<evidence type="ECO:0000256" key="1">
    <source>
        <dbReference type="SAM" id="SignalP"/>
    </source>
</evidence>
<sequence>MKFIQLFLILFSSYTFAQDIFSIKGKISSQNEQDTIQAEIILYDEFQNTIQTIHTENSYFYFKDLEPKTYSISVIYKNNIQDEAPFYLDKDKILNLKINESITINEVVLNNRKQTFKIENGNLIVDVANSNLNKTTNSTELLSKLPGIILGTDRESLTIIGKGAPLLYLDNQQVDFTTISNLAVEDIKSVEIIKNPSAKYEANGKSVIKINLRDSKKEGLKFTLQETLSFKRKFNSYFNSTLQFRKKRSEFKFNAAYNQLNPWEGNGFDYQINDQDIQSDYFIQSQTKRPHFIFNTRYFQELNDNGDYITFSVNSSFRKDKGLIDTNTNYIENDQNESILTLNHNEDHRDFINSLINYNKNLQAIDANLLTGLQYTVYNKGTTYHFYNNINENGVEYNQSRDQTYKIDVFAGKFDIEKKFESDQKIEFGGRFTHAKAVTNNETFFPDNLTEKFIYHFKELNLAGYFQYVKSYEKWDYKIGLRTETTNSKGFDKMKGVTDIDKQFIDWFPNAEMNYKFDNNHNLTFFYKRSIDRPNYSNISSGNLYGSPYIEYSGNFNILPTYANIFTVNYSIKKWALSTSFYQSKNPLGYTLVYDDIRNISTFTAVNFDREMNYSISLDVPFQSKFWSSQFSFSLNYTETHDKTAYLRKSIPYVYLYSNHSFQLGEKFNFLIDGYWLTKRTEGIYERNSQIIVNLGLTKSYKNFDFTLRFNDLFKQMEFREILNYKKINSKNVFFVDNQELSIGIKYNFGKLNQSILKENNVNDDENRIK</sequence>